<feature type="domain" description="Sigma-54 factor interaction" evidence="6">
    <location>
        <begin position="204"/>
        <end position="433"/>
    </location>
</feature>
<dbReference type="InterPro" id="IPR003593">
    <property type="entry name" value="AAA+_ATPase"/>
</dbReference>
<dbReference type="SUPFAM" id="SSF46689">
    <property type="entry name" value="Homeodomain-like"/>
    <property type="match status" value="1"/>
</dbReference>
<dbReference type="SMART" id="SM00382">
    <property type="entry name" value="AAA"/>
    <property type="match status" value="1"/>
</dbReference>
<dbReference type="InterPro" id="IPR025944">
    <property type="entry name" value="Sigma_54_int_dom_CS"/>
</dbReference>
<dbReference type="PANTHER" id="PTHR32071">
    <property type="entry name" value="TRANSCRIPTIONAL REGULATORY PROTEIN"/>
    <property type="match status" value="1"/>
</dbReference>
<evidence type="ECO:0000259" key="6">
    <source>
        <dbReference type="PROSITE" id="PS50045"/>
    </source>
</evidence>
<proteinExistence type="predicted"/>
<evidence type="ECO:0000256" key="4">
    <source>
        <dbReference type="ARBA" id="ARBA00023125"/>
    </source>
</evidence>
<keyword evidence="3" id="KW-0805">Transcription regulation</keyword>
<dbReference type="PROSITE" id="PS50045">
    <property type="entry name" value="SIGMA54_INTERACT_4"/>
    <property type="match status" value="1"/>
</dbReference>
<keyword evidence="5" id="KW-0804">Transcription</keyword>
<accession>A0ABU1GX39</accession>
<keyword evidence="4" id="KW-0238">DNA-binding</keyword>
<keyword evidence="8" id="KW-1185">Reference proteome</keyword>
<gene>
    <name evidence="7" type="ORF">QC825_08470</name>
</gene>
<dbReference type="InterPro" id="IPR002197">
    <property type="entry name" value="HTH_Fis"/>
</dbReference>
<dbReference type="InterPro" id="IPR025943">
    <property type="entry name" value="Sigma_54_int_dom_ATP-bd_2"/>
</dbReference>
<dbReference type="PROSITE" id="PS00688">
    <property type="entry name" value="SIGMA54_INTERACT_3"/>
    <property type="match status" value="1"/>
</dbReference>
<dbReference type="RefSeq" id="WP_251594465.1">
    <property type="nucleotide sequence ID" value="NZ_JAMLJI010000004.1"/>
</dbReference>
<comment type="caution">
    <text evidence="7">The sequence shown here is derived from an EMBL/GenBank/DDBJ whole genome shotgun (WGS) entry which is preliminary data.</text>
</comment>
<keyword evidence="1" id="KW-0547">Nucleotide-binding</keyword>
<dbReference type="CDD" id="cd00009">
    <property type="entry name" value="AAA"/>
    <property type="match status" value="1"/>
</dbReference>
<dbReference type="PANTHER" id="PTHR32071:SF117">
    <property type="entry name" value="PTS-DEPENDENT DIHYDROXYACETONE KINASE OPERON REGULATORY PROTEIN-RELATED"/>
    <property type="match status" value="1"/>
</dbReference>
<evidence type="ECO:0000313" key="7">
    <source>
        <dbReference type="EMBL" id="MDR5896102.1"/>
    </source>
</evidence>
<evidence type="ECO:0000256" key="3">
    <source>
        <dbReference type="ARBA" id="ARBA00023015"/>
    </source>
</evidence>
<dbReference type="Pfam" id="PF00158">
    <property type="entry name" value="Sigma54_activat"/>
    <property type="match status" value="1"/>
</dbReference>
<keyword evidence="2" id="KW-0067">ATP-binding</keyword>
<dbReference type="InterPro" id="IPR009057">
    <property type="entry name" value="Homeodomain-like_sf"/>
</dbReference>
<name>A0ABU1GX39_9GAMM</name>
<dbReference type="Gene3D" id="1.10.8.60">
    <property type="match status" value="1"/>
</dbReference>
<protein>
    <submittedName>
        <fullName evidence="7">Sigma-54 dependent transcriptional regulator</fullName>
    </submittedName>
</protein>
<evidence type="ECO:0000256" key="2">
    <source>
        <dbReference type="ARBA" id="ARBA00022840"/>
    </source>
</evidence>
<evidence type="ECO:0000256" key="5">
    <source>
        <dbReference type="ARBA" id="ARBA00023163"/>
    </source>
</evidence>
<reference evidence="7 8" key="1">
    <citation type="submission" date="2023-04" db="EMBL/GenBank/DDBJ databases">
        <title>A long-awaited taxogenomic arrangement of the family Halomonadaceae.</title>
        <authorList>
            <person name="De La Haba R."/>
            <person name="Chuvochina M."/>
            <person name="Wittouck S."/>
            <person name="Arahal D.R."/>
            <person name="Sanchez-Porro C."/>
            <person name="Hugenholtz P."/>
            <person name="Ventosa A."/>
        </authorList>
    </citation>
    <scope>NUCLEOTIDE SEQUENCE [LARGE SCALE GENOMIC DNA]</scope>
    <source>
        <strain evidence="7 8">DSM 22428</strain>
    </source>
</reference>
<dbReference type="InterPro" id="IPR058031">
    <property type="entry name" value="AAA_lid_NorR"/>
</dbReference>
<sequence length="522" mass="57852">MNVWMSPHAPTNMEQGLESALAMARAASPREVRSVLGADMSTLFGLYRVDCWVMTADQRALVLDGENELFLCDDFRHPYAHALRQRRGMRLNDVARQPRLDHPGFQRQVRAVPHNTDLYLWTLAPDAAQAPLGVLACWGSSESIDVLIESDAARVLVDLGAFHWQQQKRSEDARRREHTLRSSLVTLREDERRRTAAHGLGEQVIGQSEAMVALRQQIVRAAETSMSVLLEGETGTGKDVIARALHSCSPRADKPFVAINCAAIPESLLESELFGHVKGAFSGASENRQGLIKQADGGTLFLDEIGDMPLDLQAKLLRVLESGHFRPLGATEEQQSSFRVIAATHQPLREKINDGLFRADLFYRLGQFPLRVPALAARKGDIELLARTFVRRFCEQERRPVVGLSSAALSALDGRTFPGNVRELKNVIEYALAMTPPGQDIDVTALEAREDAQGVEEGQDAETALALEAVTDLRQAARQFEASVIRARLARFDGNRAMTAESLNLPKRTLAHKCQQFRIGEE</sequence>
<dbReference type="InterPro" id="IPR027417">
    <property type="entry name" value="P-loop_NTPase"/>
</dbReference>
<dbReference type="Pfam" id="PF02954">
    <property type="entry name" value="HTH_8"/>
    <property type="match status" value="1"/>
</dbReference>
<evidence type="ECO:0000256" key="1">
    <source>
        <dbReference type="ARBA" id="ARBA00022741"/>
    </source>
</evidence>
<dbReference type="Proteomes" id="UP001269375">
    <property type="component" value="Unassembled WGS sequence"/>
</dbReference>
<dbReference type="PROSITE" id="PS00675">
    <property type="entry name" value="SIGMA54_INTERACT_1"/>
    <property type="match status" value="1"/>
</dbReference>
<dbReference type="EMBL" id="JARWAO010000004">
    <property type="protein sequence ID" value="MDR5896102.1"/>
    <property type="molecule type" value="Genomic_DNA"/>
</dbReference>
<dbReference type="SUPFAM" id="SSF52540">
    <property type="entry name" value="P-loop containing nucleoside triphosphate hydrolases"/>
    <property type="match status" value="1"/>
</dbReference>
<dbReference type="PROSITE" id="PS00676">
    <property type="entry name" value="SIGMA54_INTERACT_2"/>
    <property type="match status" value="1"/>
</dbReference>
<dbReference type="InterPro" id="IPR002078">
    <property type="entry name" value="Sigma_54_int"/>
</dbReference>
<dbReference type="Gene3D" id="1.10.10.60">
    <property type="entry name" value="Homeodomain-like"/>
    <property type="match status" value="1"/>
</dbReference>
<organism evidence="7 8">
    <name type="scientific">Larsenimonas suaedae</name>
    <dbReference type="NCBI Taxonomy" id="1851019"/>
    <lineage>
        <taxon>Bacteria</taxon>
        <taxon>Pseudomonadati</taxon>
        <taxon>Pseudomonadota</taxon>
        <taxon>Gammaproteobacteria</taxon>
        <taxon>Oceanospirillales</taxon>
        <taxon>Halomonadaceae</taxon>
        <taxon>Larsenimonas</taxon>
    </lineage>
</organism>
<dbReference type="Pfam" id="PF25601">
    <property type="entry name" value="AAA_lid_14"/>
    <property type="match status" value="1"/>
</dbReference>
<dbReference type="InterPro" id="IPR025662">
    <property type="entry name" value="Sigma_54_int_dom_ATP-bd_1"/>
</dbReference>
<evidence type="ECO:0000313" key="8">
    <source>
        <dbReference type="Proteomes" id="UP001269375"/>
    </source>
</evidence>
<dbReference type="Gene3D" id="3.40.50.300">
    <property type="entry name" value="P-loop containing nucleotide triphosphate hydrolases"/>
    <property type="match status" value="1"/>
</dbReference>